<comment type="caution">
    <text evidence="8">The sequence shown here is derived from an EMBL/GenBank/DDBJ whole genome shotgun (WGS) entry which is preliminary data.</text>
</comment>
<gene>
    <name evidence="8" type="ORF">Apa02nite_095870</name>
</gene>
<proteinExistence type="predicted"/>
<dbReference type="Proteomes" id="UP000624709">
    <property type="component" value="Unassembled WGS sequence"/>
</dbReference>
<dbReference type="EMBL" id="BOMS01000174">
    <property type="protein sequence ID" value="GIE73479.1"/>
    <property type="molecule type" value="Genomic_DNA"/>
</dbReference>
<feature type="compositionally biased region" description="Pro residues" evidence="6">
    <location>
        <begin position="431"/>
        <end position="457"/>
    </location>
</feature>
<dbReference type="PANTHER" id="PTHR23513">
    <property type="entry name" value="INTEGRAL MEMBRANE EFFLUX PROTEIN-RELATED"/>
    <property type="match status" value="1"/>
</dbReference>
<reference evidence="8 9" key="1">
    <citation type="submission" date="2021-01" db="EMBL/GenBank/DDBJ databases">
        <title>Whole genome shotgun sequence of Actinoplanes palleronii NBRC 14916.</title>
        <authorList>
            <person name="Komaki H."/>
            <person name="Tamura T."/>
        </authorList>
    </citation>
    <scope>NUCLEOTIDE SEQUENCE [LARGE SCALE GENOMIC DNA]</scope>
    <source>
        <strain evidence="8 9">NBRC 14916</strain>
    </source>
</reference>
<protein>
    <submittedName>
        <fullName evidence="8">MFS transporter</fullName>
    </submittedName>
</protein>
<organism evidence="8 9">
    <name type="scientific">Actinoplanes palleronii</name>
    <dbReference type="NCBI Taxonomy" id="113570"/>
    <lineage>
        <taxon>Bacteria</taxon>
        <taxon>Bacillati</taxon>
        <taxon>Actinomycetota</taxon>
        <taxon>Actinomycetes</taxon>
        <taxon>Micromonosporales</taxon>
        <taxon>Micromonosporaceae</taxon>
        <taxon>Actinoplanes</taxon>
    </lineage>
</organism>
<name>A0ABQ4BS17_9ACTN</name>
<keyword evidence="2" id="KW-1003">Cell membrane</keyword>
<dbReference type="InterPro" id="IPR011701">
    <property type="entry name" value="MFS"/>
</dbReference>
<evidence type="ECO:0000256" key="6">
    <source>
        <dbReference type="SAM" id="MobiDB-lite"/>
    </source>
</evidence>
<feature type="region of interest" description="Disordered" evidence="6">
    <location>
        <begin position="423"/>
        <end position="466"/>
    </location>
</feature>
<accession>A0ABQ4BS17</accession>
<evidence type="ECO:0000256" key="1">
    <source>
        <dbReference type="ARBA" id="ARBA00004651"/>
    </source>
</evidence>
<feature type="transmembrane region" description="Helical" evidence="7">
    <location>
        <begin position="64"/>
        <end position="86"/>
    </location>
</feature>
<dbReference type="Pfam" id="PF07690">
    <property type="entry name" value="MFS_1"/>
    <property type="match status" value="2"/>
</dbReference>
<evidence type="ECO:0000313" key="9">
    <source>
        <dbReference type="Proteomes" id="UP000624709"/>
    </source>
</evidence>
<keyword evidence="9" id="KW-1185">Reference proteome</keyword>
<feature type="transmembrane region" description="Helical" evidence="7">
    <location>
        <begin position="306"/>
        <end position="323"/>
    </location>
</feature>
<dbReference type="SUPFAM" id="SSF103473">
    <property type="entry name" value="MFS general substrate transporter"/>
    <property type="match status" value="1"/>
</dbReference>
<dbReference type="InterPro" id="IPR036259">
    <property type="entry name" value="MFS_trans_sf"/>
</dbReference>
<dbReference type="Gene3D" id="1.20.1250.20">
    <property type="entry name" value="MFS general substrate transporter like domains"/>
    <property type="match status" value="1"/>
</dbReference>
<feature type="transmembrane region" description="Helical" evidence="7">
    <location>
        <begin position="229"/>
        <end position="254"/>
    </location>
</feature>
<evidence type="ECO:0000256" key="4">
    <source>
        <dbReference type="ARBA" id="ARBA00022989"/>
    </source>
</evidence>
<sequence>MASNPEGSEPTEEATESGSNVTFRGLFGLPEFRAVYLSSVTSWIGDYLSRAAVTVLVYQQTRSVLLSAISFALGYLPWILAGPLLASLGDRYPHRRVMVIADVYRMTLTALLLIPGLPPALILLVVLLNSLGSPPAQAARSAMLPLVVGRERLTLAIAIQSTSTQAAMVTGYLIGATVAVGVNPRLAIGLDVCTYAISALLIATQVRARPAAVALAQRQHLLQETAEGFRVVFGNPVLRSIAIVVFAVVAFFIVPESLAASWAAQAVPNGSRGLNQGMIMAAGPFGFVVGGLLFSRLVPADRRRRMTPLLAVVTPLVLTPVLLSPPPFAVALLVTVSGLAQGALQPTLNAAFVLVLPPTHRARAFGVMNSGMQASQFAAVLITGSLADTFRIPLVVGLWSVAGTLAMGAVAVFWPNRARFSAAEQDASAETPPPATAPPFAAPPVTAPPKQAEPPVTPAEHAEPAA</sequence>
<keyword evidence="5 7" id="KW-0472">Membrane</keyword>
<feature type="transmembrane region" description="Helical" evidence="7">
    <location>
        <begin position="106"/>
        <end position="132"/>
    </location>
</feature>
<keyword evidence="3 7" id="KW-0812">Transmembrane</keyword>
<keyword evidence="4 7" id="KW-1133">Transmembrane helix</keyword>
<evidence type="ECO:0000256" key="2">
    <source>
        <dbReference type="ARBA" id="ARBA00022475"/>
    </source>
</evidence>
<dbReference type="CDD" id="cd06173">
    <property type="entry name" value="MFS_MefA_like"/>
    <property type="match status" value="1"/>
</dbReference>
<feature type="transmembrane region" description="Helical" evidence="7">
    <location>
        <begin position="274"/>
        <end position="294"/>
    </location>
</feature>
<evidence type="ECO:0000256" key="5">
    <source>
        <dbReference type="ARBA" id="ARBA00023136"/>
    </source>
</evidence>
<evidence type="ECO:0000313" key="8">
    <source>
        <dbReference type="EMBL" id="GIE73479.1"/>
    </source>
</evidence>
<dbReference type="PANTHER" id="PTHR23513:SF11">
    <property type="entry name" value="STAPHYLOFERRIN A TRANSPORTER"/>
    <property type="match status" value="1"/>
</dbReference>
<dbReference type="RefSeq" id="WP_203831056.1">
    <property type="nucleotide sequence ID" value="NZ_BAAATY010000065.1"/>
</dbReference>
<feature type="transmembrane region" description="Helical" evidence="7">
    <location>
        <begin position="392"/>
        <end position="414"/>
    </location>
</feature>
<evidence type="ECO:0000256" key="3">
    <source>
        <dbReference type="ARBA" id="ARBA00022692"/>
    </source>
</evidence>
<comment type="subcellular location">
    <subcellularLocation>
        <location evidence="1">Cell membrane</location>
        <topology evidence="1">Multi-pass membrane protein</topology>
    </subcellularLocation>
</comment>
<evidence type="ECO:0000256" key="7">
    <source>
        <dbReference type="SAM" id="Phobius"/>
    </source>
</evidence>